<dbReference type="InterPro" id="IPR012429">
    <property type="entry name" value="HGSNAT_cat"/>
</dbReference>
<keyword evidence="1" id="KW-0472">Membrane</keyword>
<proteinExistence type="predicted"/>
<keyword evidence="1" id="KW-0812">Transmembrane</keyword>
<organism evidence="3">
    <name type="scientific">uncultured Sulfurovum sp</name>
    <dbReference type="NCBI Taxonomy" id="269237"/>
    <lineage>
        <taxon>Bacteria</taxon>
        <taxon>Pseudomonadati</taxon>
        <taxon>Campylobacterota</taxon>
        <taxon>Epsilonproteobacteria</taxon>
        <taxon>Campylobacterales</taxon>
        <taxon>Sulfurovaceae</taxon>
        <taxon>Sulfurovum</taxon>
        <taxon>environmental samples</taxon>
    </lineage>
</organism>
<feature type="transmembrane region" description="Helical" evidence="1">
    <location>
        <begin position="80"/>
        <end position="99"/>
    </location>
</feature>
<name>A0A6S6U0G0_9BACT</name>
<keyword evidence="1" id="KW-1133">Transmembrane helix</keyword>
<protein>
    <submittedName>
        <fullName evidence="3">Mlr1315 protein</fullName>
    </submittedName>
</protein>
<feature type="transmembrane region" description="Helical" evidence="1">
    <location>
        <begin position="47"/>
        <end position="68"/>
    </location>
</feature>
<sequence length="240" mass="27904">MKEQRLNGLDIFRGMAILLMIMYHFTFDLNYFKIIAINMDETTTFLIMRYTIISMFLFTVGVSLGLNHQKEIQWKSVRKRMLQLGTASIMVSIATYVVFPISWVYFGILHFILVASLMTLPLIKFPKTSLILSLFILLGSASGFLNLHPLFNLLQAPLNLPTIYCEDLVPLFPWWSVVLLGTVSVHYQIHHKIFNANIFTQNSKINTLLKKMGQYSLLIYLIHQPILFATFELYFRFFSK</sequence>
<feature type="domain" description="Heparan-alpha-glucosaminide N-acetyltransferase catalytic" evidence="2">
    <location>
        <begin position="5"/>
        <end position="225"/>
    </location>
</feature>
<feature type="transmembrane region" description="Helical" evidence="1">
    <location>
        <begin position="130"/>
        <end position="151"/>
    </location>
</feature>
<feature type="transmembrane region" description="Helical" evidence="1">
    <location>
        <begin position="217"/>
        <end position="237"/>
    </location>
</feature>
<reference evidence="3" key="1">
    <citation type="submission" date="2020-01" db="EMBL/GenBank/DDBJ databases">
        <authorList>
            <person name="Meier V. D."/>
            <person name="Meier V D."/>
        </authorList>
    </citation>
    <scope>NUCLEOTIDE SEQUENCE</scope>
    <source>
        <strain evidence="3">HLG_WM_MAG_05</strain>
    </source>
</reference>
<evidence type="ECO:0000313" key="3">
    <source>
        <dbReference type="EMBL" id="CAA6823827.1"/>
    </source>
</evidence>
<dbReference type="Pfam" id="PF07786">
    <property type="entry name" value="HGSNAT_cat"/>
    <property type="match status" value="1"/>
</dbReference>
<dbReference type="AlphaFoldDB" id="A0A6S6U0G0"/>
<feature type="transmembrane region" description="Helical" evidence="1">
    <location>
        <begin position="7"/>
        <end position="27"/>
    </location>
</feature>
<feature type="transmembrane region" description="Helical" evidence="1">
    <location>
        <begin position="171"/>
        <end position="189"/>
    </location>
</feature>
<accession>A0A6S6U0G0</accession>
<gene>
    <name evidence="3" type="ORF">HELGO_WM6146</name>
</gene>
<evidence type="ECO:0000256" key="1">
    <source>
        <dbReference type="SAM" id="Phobius"/>
    </source>
</evidence>
<evidence type="ECO:0000259" key="2">
    <source>
        <dbReference type="Pfam" id="PF07786"/>
    </source>
</evidence>
<dbReference type="EMBL" id="CACVAU010000072">
    <property type="protein sequence ID" value="CAA6823827.1"/>
    <property type="molecule type" value="Genomic_DNA"/>
</dbReference>